<evidence type="ECO:0000313" key="11">
    <source>
        <dbReference type="Proteomes" id="UP001583186"/>
    </source>
</evidence>
<dbReference type="PANTHER" id="PTHR22940">
    <property type="entry name" value="TIMEOUT/TIMELESS-2"/>
    <property type="match status" value="1"/>
</dbReference>
<keyword evidence="4" id="KW-0236">DNA replication inhibitor</keyword>
<protein>
    <recommendedName>
        <fullName evidence="3">Topoisomerase 1-associated factor 1</fullName>
    </recommendedName>
</protein>
<feature type="domain" description="Timeless N-terminal" evidence="9">
    <location>
        <begin position="23"/>
        <end position="292"/>
    </location>
</feature>
<accession>A0ABR3ZGS1</accession>
<feature type="region of interest" description="Disordered" evidence="8">
    <location>
        <begin position="312"/>
        <end position="338"/>
    </location>
</feature>
<dbReference type="Proteomes" id="UP001583186">
    <property type="component" value="Unassembled WGS sequence"/>
</dbReference>
<comment type="subcellular location">
    <subcellularLocation>
        <location evidence="1">Nucleus</location>
    </subcellularLocation>
</comment>
<dbReference type="PANTHER" id="PTHR22940:SF4">
    <property type="entry name" value="PROTEIN TIMELESS HOMOLOG"/>
    <property type="match status" value="1"/>
</dbReference>
<organism evidence="10 11">
    <name type="scientific">Sporothrix stenoceras</name>
    <dbReference type="NCBI Taxonomy" id="5173"/>
    <lineage>
        <taxon>Eukaryota</taxon>
        <taxon>Fungi</taxon>
        <taxon>Dikarya</taxon>
        <taxon>Ascomycota</taxon>
        <taxon>Pezizomycotina</taxon>
        <taxon>Sordariomycetes</taxon>
        <taxon>Sordariomycetidae</taxon>
        <taxon>Ophiostomatales</taxon>
        <taxon>Ophiostomataceae</taxon>
        <taxon>Sporothrix</taxon>
    </lineage>
</organism>
<feature type="region of interest" description="Disordered" evidence="8">
    <location>
        <begin position="818"/>
        <end position="839"/>
    </location>
</feature>
<proteinExistence type="inferred from homology"/>
<feature type="region of interest" description="Disordered" evidence="8">
    <location>
        <begin position="554"/>
        <end position="611"/>
    </location>
</feature>
<keyword evidence="11" id="KW-1185">Reference proteome</keyword>
<evidence type="ECO:0000256" key="7">
    <source>
        <dbReference type="ARBA" id="ARBA00023306"/>
    </source>
</evidence>
<feature type="compositionally biased region" description="Acidic residues" evidence="8">
    <location>
        <begin position="1127"/>
        <end position="1145"/>
    </location>
</feature>
<feature type="compositionally biased region" description="Basic and acidic residues" evidence="8">
    <location>
        <begin position="915"/>
        <end position="931"/>
    </location>
</feature>
<dbReference type="Pfam" id="PF04821">
    <property type="entry name" value="TIMELESS"/>
    <property type="match status" value="1"/>
</dbReference>
<comment type="similarity">
    <text evidence="2">Belongs to the timeless family.</text>
</comment>
<comment type="caution">
    <text evidence="10">The sequence shown here is derived from an EMBL/GenBank/DDBJ whole genome shotgun (WGS) entry which is preliminary data.</text>
</comment>
<feature type="region of interest" description="Disordered" evidence="8">
    <location>
        <begin position="915"/>
        <end position="1006"/>
    </location>
</feature>
<feature type="compositionally biased region" description="Basic and acidic residues" evidence="8">
    <location>
        <begin position="313"/>
        <end position="322"/>
    </location>
</feature>
<keyword evidence="5" id="KW-0539">Nucleus</keyword>
<feature type="compositionally biased region" description="Acidic residues" evidence="8">
    <location>
        <begin position="594"/>
        <end position="605"/>
    </location>
</feature>
<evidence type="ECO:0000256" key="4">
    <source>
        <dbReference type="ARBA" id="ARBA00022880"/>
    </source>
</evidence>
<gene>
    <name evidence="10" type="primary">TOF1</name>
    <name evidence="10" type="ORF">Sste5346_002784</name>
</gene>
<reference evidence="10 11" key="1">
    <citation type="journal article" date="2024" name="IMA Fungus">
        <title>IMA Genome - F19 : A genome assembly and annotation guide to empower mycologists, including annotated draft genome sequences of Ceratocystis pirilliformis, Diaporthe australafricana, Fusarium ophioides, Paecilomyces lecythidis, and Sporothrix stenoceras.</title>
        <authorList>
            <person name="Aylward J."/>
            <person name="Wilson A.M."/>
            <person name="Visagie C.M."/>
            <person name="Spraker J."/>
            <person name="Barnes I."/>
            <person name="Buitendag C."/>
            <person name="Ceriani C."/>
            <person name="Del Mar Angel L."/>
            <person name="du Plessis D."/>
            <person name="Fuchs T."/>
            <person name="Gasser K."/>
            <person name="Kramer D."/>
            <person name="Li W."/>
            <person name="Munsamy K."/>
            <person name="Piso A."/>
            <person name="Price J.L."/>
            <person name="Sonnekus B."/>
            <person name="Thomas C."/>
            <person name="van der Nest A."/>
            <person name="van Dijk A."/>
            <person name="van Heerden A."/>
            <person name="van Vuuren N."/>
            <person name="Yilmaz N."/>
            <person name="Duong T.A."/>
            <person name="van der Merwe N.A."/>
            <person name="Wingfield M.J."/>
            <person name="Wingfield B.D."/>
        </authorList>
    </citation>
    <scope>NUCLEOTIDE SEQUENCE [LARGE SCALE GENOMIC DNA]</scope>
    <source>
        <strain evidence="10 11">CMW 5346</strain>
    </source>
</reference>
<evidence type="ECO:0000256" key="1">
    <source>
        <dbReference type="ARBA" id="ARBA00004123"/>
    </source>
</evidence>
<evidence type="ECO:0000256" key="3">
    <source>
        <dbReference type="ARBA" id="ARBA00021529"/>
    </source>
</evidence>
<evidence type="ECO:0000256" key="5">
    <source>
        <dbReference type="ARBA" id="ARBA00023242"/>
    </source>
</evidence>
<evidence type="ECO:0000256" key="8">
    <source>
        <dbReference type="SAM" id="MobiDB-lite"/>
    </source>
</evidence>
<evidence type="ECO:0000259" key="9">
    <source>
        <dbReference type="Pfam" id="PF04821"/>
    </source>
</evidence>
<dbReference type="InterPro" id="IPR044998">
    <property type="entry name" value="Timeless"/>
</dbReference>
<name>A0ABR3ZGS1_9PEZI</name>
<evidence type="ECO:0000256" key="2">
    <source>
        <dbReference type="ARBA" id="ARBA00008174"/>
    </source>
</evidence>
<dbReference type="InterPro" id="IPR006906">
    <property type="entry name" value="Timeless_N"/>
</dbReference>
<feature type="region of interest" description="Disordered" evidence="8">
    <location>
        <begin position="1062"/>
        <end position="1257"/>
    </location>
</feature>
<evidence type="ECO:0000256" key="6">
    <source>
        <dbReference type="ARBA" id="ARBA00023254"/>
    </source>
</evidence>
<feature type="region of interest" description="Disordered" evidence="8">
    <location>
        <begin position="1019"/>
        <end position="1040"/>
    </location>
</feature>
<feature type="compositionally biased region" description="Basic residues" evidence="8">
    <location>
        <begin position="977"/>
        <end position="986"/>
    </location>
</feature>
<keyword evidence="7" id="KW-0131">Cell cycle</keyword>
<keyword evidence="6" id="KW-0469">Meiosis</keyword>
<evidence type="ECO:0000313" key="10">
    <source>
        <dbReference type="EMBL" id="KAL1899918.1"/>
    </source>
</evidence>
<feature type="compositionally biased region" description="Low complexity" evidence="8">
    <location>
        <begin position="567"/>
        <end position="588"/>
    </location>
</feature>
<feature type="compositionally biased region" description="Polar residues" evidence="8">
    <location>
        <begin position="1208"/>
        <end position="1222"/>
    </location>
</feature>
<feature type="compositionally biased region" description="Acidic residues" evidence="8">
    <location>
        <begin position="991"/>
        <end position="1004"/>
    </location>
</feature>
<feature type="compositionally biased region" description="Acidic residues" evidence="8">
    <location>
        <begin position="1164"/>
        <end position="1174"/>
    </location>
</feature>
<sequence length="1257" mass="141563">MDAKAAKEQLEPVDLGGIDEDGTYQLGDDALDVLRDIKKWIRFYDQKLNRMDVARCLAESNLVDGDLLAILATWNENATLQRFRARIALACYEILTPLTWPLEKDLETMTVNHHRHLPVLQLAQVAYKRAIINYDGAQILHTAVRAALPSMAVPLGDRSLRDQGVIKLVLFFLRNVVMIEPPPGVQYDGDESQISRSATIDAFSYQDIFLVLLTIASNMGEDFRTEDTTVMEIIFHIVKRVDTAKLFMDETQLNHTKASELTDMMKKETAMLHSFNKNGPTRHSRFGTMVWVDRGEGKMSALSGQDALISSAARERKMDSSKKFRPPRRGRKQDEKQELVGLGAPVSLNSRANGQLRKFVEEFLDAGFNPLFQHIRKSIDREAPHVQHHHRAQFFYLVSWFLEAERMRQKAQKARRNQKKAAQPTPTPADEISSFNLVAGVLNQEMFIFLGRALDRSNNDKDWPELTVVMRCFTQILLTVQEMSESKNEDDEEIAENILSRLFYEETTHDAITNIVKNFKDQGYEYLDACTDLAHTYLRILEAYSKQNVDLQVRSRRRTRKKKKAAKAAATATGANGDATAEGADAENLIPDAQDNDDESADDEAAAQKTSTERSFDFKRFASRFTVQPVIDTFVKFLNNYRDLTDAQLKRAHRFFYRIAFKQEMSVMLFRVDIIRLLFNMVKGPEPLDRQSNMYRDWEELSKQILRKCVKKIEERPVLIIEMLFSKSASTAHFLEYGYEKQTVSSSAPKPGGQLEFREELDKDRQIAILVGVLLDKNHHDLLNWVKNQVGMAAAERRAWKAGEDAIAAEAAATAAAAAATTTTAEDDGTNPTEEPFVPPVVARDAPTISIRASDDACKKAMFKNSHLRLLMQLVGMERLAPSIDEAPDSTWIFASHVTADELEESLELINRAEFDPPTFDNDKSAEDQLKRKTAPRKKAVYDDDDDNNNGLDIGDETLFPAGGPTARKVVEDGIPKKKTIRRRRKKLDDGGNEIEGPTEEELDERARLRRAKELEKARKIKSDVYVHASDDETDDEKDKEFFAREEATRKRVQKTVQEVLRSTKEGQIKAASKPSKAKRKSTVLSDDDDDDDILNDNSDSGLVSSQDLPASGRRSRKRRKSSEEPSGTEEEEDGDAEDEEDDEVAVQKKTPAKRRAIGGFLDSSDEDEDDDAADKDKEDPAKDPAANQNGDAMDLDSASPPVLSEKTGGQIQLNGNTNADGENNIMDDDDDDDMPVATKKRTARAKSGFLADSDDE</sequence>
<feature type="compositionally biased region" description="Acidic residues" evidence="8">
    <location>
        <begin position="1086"/>
        <end position="1095"/>
    </location>
</feature>
<feature type="compositionally biased region" description="Acidic residues" evidence="8">
    <location>
        <begin position="1226"/>
        <end position="1235"/>
    </location>
</feature>
<feature type="compositionally biased region" description="Basic residues" evidence="8">
    <location>
        <begin position="554"/>
        <end position="566"/>
    </location>
</feature>
<dbReference type="EMBL" id="JAWCUI010000011">
    <property type="protein sequence ID" value="KAL1899918.1"/>
    <property type="molecule type" value="Genomic_DNA"/>
</dbReference>